<dbReference type="GO" id="GO:0052621">
    <property type="term" value="F:diguanylate cyclase activity"/>
    <property type="evidence" value="ECO:0007669"/>
    <property type="project" value="UniProtKB-EC"/>
</dbReference>
<dbReference type="PANTHER" id="PTHR45138:SF9">
    <property type="entry name" value="DIGUANYLATE CYCLASE DGCM-RELATED"/>
    <property type="match status" value="1"/>
</dbReference>
<dbReference type="GO" id="GO:1902201">
    <property type="term" value="P:negative regulation of bacterial-type flagellum-dependent cell motility"/>
    <property type="evidence" value="ECO:0007669"/>
    <property type="project" value="TreeGrafter"/>
</dbReference>
<name>A0A1U9KP44_9PROT</name>
<dbReference type="KEGG" id="nch:A0U93_05755"/>
<dbReference type="InterPro" id="IPR013783">
    <property type="entry name" value="Ig-like_fold"/>
</dbReference>
<dbReference type="InterPro" id="IPR011123">
    <property type="entry name" value="Y_Y_Y"/>
</dbReference>
<evidence type="ECO:0000313" key="3">
    <source>
        <dbReference type="EMBL" id="AQS87523.1"/>
    </source>
</evidence>
<dbReference type="Gene3D" id="2.130.10.10">
    <property type="entry name" value="YVTN repeat-like/Quinoprotein amine dehydrogenase"/>
    <property type="match status" value="3"/>
</dbReference>
<comment type="catalytic activity">
    <reaction evidence="2">
        <text>2 GTP = 3',3'-c-di-GMP + 2 diphosphate</text>
        <dbReference type="Rhea" id="RHEA:24898"/>
        <dbReference type="ChEBI" id="CHEBI:33019"/>
        <dbReference type="ChEBI" id="CHEBI:37565"/>
        <dbReference type="ChEBI" id="CHEBI:58805"/>
        <dbReference type="EC" id="2.7.7.65"/>
    </reaction>
</comment>
<dbReference type="GO" id="GO:0005886">
    <property type="term" value="C:plasma membrane"/>
    <property type="evidence" value="ECO:0007669"/>
    <property type="project" value="TreeGrafter"/>
</dbReference>
<dbReference type="Gene3D" id="2.60.40.10">
    <property type="entry name" value="Immunoglobulins"/>
    <property type="match status" value="1"/>
</dbReference>
<reference evidence="3 4" key="1">
    <citation type="submission" date="2016-03" db="EMBL/GenBank/DDBJ databases">
        <title>Acetic acid bacteria sequencing.</title>
        <authorList>
            <person name="Brandt J."/>
            <person name="Jakob F."/>
            <person name="Vogel R.F."/>
        </authorList>
    </citation>
    <scope>NUCLEOTIDE SEQUENCE [LARGE SCALE GENOMIC DNA]</scope>
    <source>
        <strain evidence="3 4">NBRC 101099</strain>
    </source>
</reference>
<dbReference type="EMBL" id="CP014691">
    <property type="protein sequence ID" value="AQS87523.1"/>
    <property type="molecule type" value="Genomic_DNA"/>
</dbReference>
<evidence type="ECO:0000256" key="1">
    <source>
        <dbReference type="ARBA" id="ARBA00012528"/>
    </source>
</evidence>
<dbReference type="Gene3D" id="3.30.70.270">
    <property type="match status" value="1"/>
</dbReference>
<dbReference type="InterPro" id="IPR015943">
    <property type="entry name" value="WD40/YVTN_repeat-like_dom_sf"/>
</dbReference>
<dbReference type="InterPro" id="IPR043128">
    <property type="entry name" value="Rev_trsase/Diguanyl_cyclase"/>
</dbReference>
<evidence type="ECO:0000256" key="2">
    <source>
        <dbReference type="ARBA" id="ARBA00034247"/>
    </source>
</evidence>
<dbReference type="InterPro" id="IPR029787">
    <property type="entry name" value="Nucleotide_cyclase"/>
</dbReference>
<dbReference type="PROSITE" id="PS50887">
    <property type="entry name" value="GGDEF"/>
    <property type="match status" value="1"/>
</dbReference>
<dbReference type="CDD" id="cd01949">
    <property type="entry name" value="GGDEF"/>
    <property type="match status" value="1"/>
</dbReference>
<dbReference type="Pfam" id="PF07495">
    <property type="entry name" value="Y_Y_Y"/>
    <property type="match status" value="1"/>
</dbReference>
<accession>A0A1U9KP44</accession>
<evidence type="ECO:0000313" key="4">
    <source>
        <dbReference type="Proteomes" id="UP000188604"/>
    </source>
</evidence>
<dbReference type="Proteomes" id="UP000188604">
    <property type="component" value="Chromosome"/>
</dbReference>
<dbReference type="AlphaFoldDB" id="A0A1U9KP44"/>
<dbReference type="InterPro" id="IPR050469">
    <property type="entry name" value="Diguanylate_Cyclase"/>
</dbReference>
<organism evidence="3 4">
    <name type="scientific">Neoasaia chiangmaiensis</name>
    <dbReference type="NCBI Taxonomy" id="320497"/>
    <lineage>
        <taxon>Bacteria</taxon>
        <taxon>Pseudomonadati</taxon>
        <taxon>Pseudomonadota</taxon>
        <taxon>Alphaproteobacteria</taxon>
        <taxon>Acetobacterales</taxon>
        <taxon>Acetobacteraceae</taxon>
        <taxon>Neoasaia</taxon>
    </lineage>
</organism>
<dbReference type="SMART" id="SM00267">
    <property type="entry name" value="GGDEF"/>
    <property type="match status" value="1"/>
</dbReference>
<dbReference type="NCBIfam" id="TIGR00254">
    <property type="entry name" value="GGDEF"/>
    <property type="match status" value="1"/>
</dbReference>
<gene>
    <name evidence="3" type="ORF">A0U93_05755</name>
</gene>
<dbReference type="SUPFAM" id="SSF55073">
    <property type="entry name" value="Nucleotide cyclase"/>
    <property type="match status" value="1"/>
</dbReference>
<dbReference type="SUPFAM" id="SSF101898">
    <property type="entry name" value="NHL repeat"/>
    <property type="match status" value="1"/>
</dbReference>
<dbReference type="PANTHER" id="PTHR45138">
    <property type="entry name" value="REGULATORY COMPONENTS OF SENSORY TRANSDUCTION SYSTEM"/>
    <property type="match status" value="1"/>
</dbReference>
<dbReference type="InterPro" id="IPR000160">
    <property type="entry name" value="GGDEF_dom"/>
</dbReference>
<sequence length="930" mass="104346">MIAAWVFPSVAQTILPRFYTSANGISDQEIHSISQLHDGRLLIGSENGFSIWNGYKSVNIDNSNNPRLRGFALWSLVDDHDTVFVSYLKQIAVFRPASSLSTFRNYKLAWIGPRLNAQFPRQATFWKDGVIIAGDNKLLFLKPYGDSYRLEDANISSGLKTESIQDTSAIYTDTREVWVGGHHGRFCVLSSNLPKCYGVMNGLPDERVDDINQLSPGIAQIRTVNHLITLDTMTGRSTSHRLEFTPKSLANLGNFLNLSPNGQGAFVTQIAGGIASVSHNQITYERLSLELSSIFLGRSFIDRQQNLWLGTIGRGLIRAVGFQSITKYAKSTGLSGNNIWQVLPTDHDLAWVASDGGLDLLDYKNQHFLRHYDISSYALTMDHSNHLWSSTDLDTVFSIDTKSLRERSYRVSNVNQILVSKNNTIWFLTQEGIFSLNPDNFSTHDPQPEISGSAPSGIFSADNIFWVIINDRIYYRLDDGIFRKLDLPWPKQNFQPTALSMCGKNILCVGGQGGLFRIKYEKNVSRVVSIDAFEAFRSSTIYSLLTDRRHWLWAGTEHGLSVFNGTDWVTVTTADGLAANDLNQNALAEGPDGTIWAGTSNGLSHILHPDDLFHKRNLQPFIDAVQIGNTDYAGQRIPYRSAPLTFHFGTLDFRDDLGIHFQYRLDGIDNNWIDTEGSTARYPNVPSGTHRFAVRAINADKHQISTPVYFTVIMDVPMWRSIPVILLYVLMAVVVGYGIQNWRLDYILRQTHILERRVAEQTAELARQARTDSLTGLFNRGAIQEKLQELKNGIHLRKHVYIMLLDIDFFKQINDVHGHVAGDEVLVEFAHRLTGSLLAHGEYAGRYGGEEFLLVLLCAPSLIQNRIKTIRQAVTTDMFPVTGALINVTFSAGVTRLDPGEDWPTAMKRADQALYAVKHSGRNDTFFATE</sequence>
<keyword evidence="4" id="KW-1185">Reference proteome</keyword>
<dbReference type="STRING" id="320497.A0U93_05755"/>
<dbReference type="GO" id="GO:0043709">
    <property type="term" value="P:cell adhesion involved in single-species biofilm formation"/>
    <property type="evidence" value="ECO:0007669"/>
    <property type="project" value="TreeGrafter"/>
</dbReference>
<proteinExistence type="predicted"/>
<protein>
    <recommendedName>
        <fullName evidence="1">diguanylate cyclase</fullName>
        <ecNumber evidence="1">2.7.7.65</ecNumber>
    </recommendedName>
</protein>
<dbReference type="Pfam" id="PF00990">
    <property type="entry name" value="GGDEF"/>
    <property type="match status" value="1"/>
</dbReference>
<dbReference type="EC" id="2.7.7.65" evidence="1"/>